<dbReference type="SUPFAM" id="SSF52540">
    <property type="entry name" value="P-loop containing nucleoside triphosphate hydrolases"/>
    <property type="match status" value="1"/>
</dbReference>
<gene>
    <name evidence="13" type="ORF">GEAM_1991</name>
</gene>
<keyword evidence="8 9" id="KW-0472">Membrane</keyword>
<dbReference type="CDD" id="cd02419">
    <property type="entry name" value="Peptidase_C39C"/>
    <property type="match status" value="1"/>
</dbReference>
<dbReference type="InterPro" id="IPR033838">
    <property type="entry name" value="CvaB_peptidase"/>
</dbReference>
<organism evidence="13 14">
    <name type="scientific">Ewingella americana (strain ATCC 33852 / DSM 4580 / CCUG 14506 / JCM 5911 / LMG 7869 / NCTC 12157 / CDC 1468-78)</name>
    <dbReference type="NCBI Taxonomy" id="910964"/>
    <lineage>
        <taxon>Bacteria</taxon>
        <taxon>Pseudomonadati</taxon>
        <taxon>Pseudomonadota</taxon>
        <taxon>Gammaproteobacteria</taxon>
        <taxon>Enterobacterales</taxon>
        <taxon>Yersiniaceae</taxon>
        <taxon>Ewingella</taxon>
    </lineage>
</organism>
<dbReference type="STRING" id="910964.GEAM_1991"/>
<dbReference type="GO" id="GO:0006508">
    <property type="term" value="P:proteolysis"/>
    <property type="evidence" value="ECO:0007669"/>
    <property type="project" value="InterPro"/>
</dbReference>
<dbReference type="GO" id="GO:0016887">
    <property type="term" value="F:ATP hydrolysis activity"/>
    <property type="evidence" value="ECO:0007669"/>
    <property type="project" value="InterPro"/>
</dbReference>
<comment type="subcellular location">
    <subcellularLocation>
        <location evidence="1">Cell membrane</location>
        <topology evidence="1">Multi-pass membrane protein</topology>
    </subcellularLocation>
</comment>
<dbReference type="EC" id="3.6.1.15" evidence="13"/>
<feature type="domain" description="Peptidase C39" evidence="12">
    <location>
        <begin position="26"/>
        <end position="145"/>
    </location>
</feature>
<keyword evidence="7 9" id="KW-1133">Transmembrane helix</keyword>
<keyword evidence="3" id="KW-1003">Cell membrane</keyword>
<dbReference type="Proteomes" id="UP000028640">
    <property type="component" value="Unassembled WGS sequence"/>
</dbReference>
<reference evidence="13 14" key="1">
    <citation type="submission" date="2014-05" db="EMBL/GenBank/DDBJ databases">
        <title>ATOL: Assembling a taxonomically balanced genome-scale reconstruction of the evolutionary history of the Enterobacteriaceae.</title>
        <authorList>
            <person name="Plunkett G.III."/>
            <person name="Neeno-Eckwall E.C."/>
            <person name="Glasner J.D."/>
            <person name="Perna N.T."/>
        </authorList>
    </citation>
    <scope>NUCLEOTIDE SEQUENCE [LARGE SCALE GENOMIC DNA]</scope>
    <source>
        <strain evidence="13 14">ATCC 33852</strain>
    </source>
</reference>
<proteinExistence type="predicted"/>
<dbReference type="InterPro" id="IPR003593">
    <property type="entry name" value="AAA+_ATPase"/>
</dbReference>
<evidence type="ECO:0000256" key="2">
    <source>
        <dbReference type="ARBA" id="ARBA00022448"/>
    </source>
</evidence>
<keyword evidence="14" id="KW-1185">Reference proteome</keyword>
<dbReference type="PROSITE" id="PS00211">
    <property type="entry name" value="ABC_TRANSPORTER_1"/>
    <property type="match status" value="1"/>
</dbReference>
<dbReference type="Pfam" id="PF00664">
    <property type="entry name" value="ABC_membrane"/>
    <property type="match status" value="1"/>
</dbReference>
<accession>A0A085GAC6</accession>
<dbReference type="InterPro" id="IPR036640">
    <property type="entry name" value="ABC1_TM_sf"/>
</dbReference>
<dbReference type="PROSITE" id="PS50929">
    <property type="entry name" value="ABC_TM1F"/>
    <property type="match status" value="1"/>
</dbReference>
<dbReference type="InterPro" id="IPR003439">
    <property type="entry name" value="ABC_transporter-like_ATP-bd"/>
</dbReference>
<evidence type="ECO:0000259" key="12">
    <source>
        <dbReference type="PROSITE" id="PS50990"/>
    </source>
</evidence>
<evidence type="ECO:0000256" key="8">
    <source>
        <dbReference type="ARBA" id="ARBA00023136"/>
    </source>
</evidence>
<dbReference type="GO" id="GO:0008234">
    <property type="term" value="F:cysteine-type peptidase activity"/>
    <property type="evidence" value="ECO:0007669"/>
    <property type="project" value="InterPro"/>
</dbReference>
<dbReference type="GO" id="GO:0140359">
    <property type="term" value="F:ABC-type transporter activity"/>
    <property type="evidence" value="ECO:0007669"/>
    <property type="project" value="InterPro"/>
</dbReference>
<evidence type="ECO:0000256" key="5">
    <source>
        <dbReference type="ARBA" id="ARBA00022741"/>
    </source>
</evidence>
<dbReference type="Gene3D" id="3.40.50.300">
    <property type="entry name" value="P-loop containing nucleotide triphosphate hydrolases"/>
    <property type="match status" value="1"/>
</dbReference>
<keyword evidence="2" id="KW-0813">Transport</keyword>
<dbReference type="Gene3D" id="1.20.1560.10">
    <property type="entry name" value="ABC transporter type 1, transmembrane domain"/>
    <property type="match status" value="1"/>
</dbReference>
<evidence type="ECO:0000256" key="7">
    <source>
        <dbReference type="ARBA" id="ARBA00022989"/>
    </source>
</evidence>
<feature type="transmembrane region" description="Helical" evidence="9">
    <location>
        <begin position="304"/>
        <end position="329"/>
    </location>
</feature>
<evidence type="ECO:0000259" key="10">
    <source>
        <dbReference type="PROSITE" id="PS50893"/>
    </source>
</evidence>
<name>A0A085GAC6_EWIA3</name>
<evidence type="ECO:0000256" key="3">
    <source>
        <dbReference type="ARBA" id="ARBA00022475"/>
    </source>
</evidence>
<dbReference type="Pfam" id="PF00005">
    <property type="entry name" value="ABC_tran"/>
    <property type="match status" value="1"/>
</dbReference>
<feature type="domain" description="ABC transporter" evidence="10">
    <location>
        <begin position="492"/>
        <end position="699"/>
    </location>
</feature>
<dbReference type="PROSITE" id="PS50893">
    <property type="entry name" value="ABC_TRANSPORTER_2"/>
    <property type="match status" value="1"/>
</dbReference>
<evidence type="ECO:0000259" key="11">
    <source>
        <dbReference type="PROSITE" id="PS50929"/>
    </source>
</evidence>
<feature type="transmembrane region" description="Helical" evidence="9">
    <location>
        <begin position="169"/>
        <end position="192"/>
    </location>
</feature>
<dbReference type="FunFam" id="3.40.50.300:FF:000299">
    <property type="entry name" value="ABC transporter ATP-binding protein/permease"/>
    <property type="match status" value="1"/>
</dbReference>
<dbReference type="InterPro" id="IPR017871">
    <property type="entry name" value="ABC_transporter-like_CS"/>
</dbReference>
<dbReference type="eggNOG" id="COG2274">
    <property type="taxonomic scope" value="Bacteria"/>
</dbReference>
<dbReference type="EC" id="3.4.-.-" evidence="13"/>
<keyword evidence="4 9" id="KW-0812">Transmembrane</keyword>
<feature type="transmembrane region" description="Helical" evidence="9">
    <location>
        <begin position="212"/>
        <end position="233"/>
    </location>
</feature>
<comment type="caution">
    <text evidence="13">The sequence shown here is derived from an EMBL/GenBank/DDBJ whole genome shotgun (WGS) entry which is preliminary data.</text>
</comment>
<evidence type="ECO:0000256" key="1">
    <source>
        <dbReference type="ARBA" id="ARBA00004651"/>
    </source>
</evidence>
<dbReference type="InterPro" id="IPR005074">
    <property type="entry name" value="Peptidase_C39"/>
</dbReference>
<dbReference type="SMART" id="SM00382">
    <property type="entry name" value="AAA"/>
    <property type="match status" value="1"/>
</dbReference>
<dbReference type="Pfam" id="PF03412">
    <property type="entry name" value="Peptidase_C39"/>
    <property type="match status" value="1"/>
</dbReference>
<dbReference type="CDD" id="cd18567">
    <property type="entry name" value="ABC_6TM_CvaB_RaxB_like"/>
    <property type="match status" value="1"/>
</dbReference>
<evidence type="ECO:0000256" key="6">
    <source>
        <dbReference type="ARBA" id="ARBA00022840"/>
    </source>
</evidence>
<dbReference type="PANTHER" id="PTHR24221:SF606">
    <property type="entry name" value="COLICIN V SECRETION-PROCESSING ATP-BINDING PROTEIN"/>
    <property type="match status" value="1"/>
</dbReference>
<evidence type="ECO:0000256" key="9">
    <source>
        <dbReference type="SAM" id="Phobius"/>
    </source>
</evidence>
<dbReference type="RefSeq" id="WP_034791051.1">
    <property type="nucleotide sequence ID" value="NZ_JMPJ01000053.1"/>
</dbReference>
<dbReference type="OrthoDB" id="6828292at2"/>
<keyword evidence="13" id="KW-0378">Hydrolase</keyword>
<dbReference type="SUPFAM" id="SSF90123">
    <property type="entry name" value="ABC transporter transmembrane region"/>
    <property type="match status" value="1"/>
</dbReference>
<sequence>MNLDNVRELANSLHFGFRHKVPQIIQTEAAECGLACLAMVCGYHGKHVDLQSLRQRFGISSRGATLRTLMDIATSVELKSRALKLDIDELNALKTPCILHWDLNHFVVLVAVKQGKVIIHDPAFGQRSLGIREVSEHFTGVALELWPDSGFTSEKPRVRLNLRKMMGNVSGLIPALTKIFCLSLMIESVNLLLPVGMQLVMDHVIPAKDPDLLTLICLGLLFFIIFRTGVSMLRAWTSLVMSTLIDVQWKARLFDHLLKLPLDYFEKRKLGDIQSRFTSLDTLRTTLTTNVVNSIIDGIMSIGLIVMMVLYGGWLIWVILGFTAIYVIFRLSTYNAYRQVSEEQIVKSARAGSHFMETLYGISTLKALGLSKTRANFWLNMNIDNANATVRKTKFEMMFTGGNTLIATLDQVALLWLGASQVIDGHMTLGMFVAFNTYRGQFSERAANLLNMVLQLRMLSLHRDRIADIALTDTEKSLPERELLRGGEAASLDVRDLVFQYDSLSAPLINGLNLSVAAGESVAIVGPSGQGKTTLMKIMTGLLAPTQGRVLINGMDITTAGLNNYRSCIACVLQDDTLFAGSIGENIASFDEQKDEARIVDCARRCNIHADIEKMPMGYETLISELGNSLSGGQKQRLLIARALYRRPAILFLDEATSHLDLDNESKINQAIRELDITRIFIAHRPSTIETADRVIKLG</sequence>
<evidence type="ECO:0000313" key="13">
    <source>
        <dbReference type="EMBL" id="KFC80671.1"/>
    </source>
</evidence>
<dbReference type="Gene3D" id="3.90.70.10">
    <property type="entry name" value="Cysteine proteinases"/>
    <property type="match status" value="1"/>
</dbReference>
<feature type="domain" description="ABC transmembrane type-1" evidence="11">
    <location>
        <begin position="179"/>
        <end position="458"/>
    </location>
</feature>
<dbReference type="EC" id="3.6.1.3" evidence="13"/>
<dbReference type="GO" id="GO:0005524">
    <property type="term" value="F:ATP binding"/>
    <property type="evidence" value="ECO:0007669"/>
    <property type="project" value="UniProtKB-KW"/>
</dbReference>
<evidence type="ECO:0000256" key="4">
    <source>
        <dbReference type="ARBA" id="ARBA00022692"/>
    </source>
</evidence>
<dbReference type="GeneID" id="78380331"/>
<dbReference type="InterPro" id="IPR039421">
    <property type="entry name" value="Type_1_exporter"/>
</dbReference>
<keyword evidence="5" id="KW-0547">Nucleotide-binding</keyword>
<dbReference type="PANTHER" id="PTHR24221">
    <property type="entry name" value="ATP-BINDING CASSETTE SUB-FAMILY B"/>
    <property type="match status" value="1"/>
</dbReference>
<dbReference type="InterPro" id="IPR011527">
    <property type="entry name" value="ABC1_TM_dom"/>
</dbReference>
<dbReference type="PROSITE" id="PS50990">
    <property type="entry name" value="PEPTIDASE_C39"/>
    <property type="match status" value="1"/>
</dbReference>
<dbReference type="GO" id="GO:0034040">
    <property type="term" value="F:ATPase-coupled lipid transmembrane transporter activity"/>
    <property type="evidence" value="ECO:0007669"/>
    <property type="project" value="TreeGrafter"/>
</dbReference>
<dbReference type="EMBL" id="JMPJ01000053">
    <property type="protein sequence ID" value="KFC80671.1"/>
    <property type="molecule type" value="Genomic_DNA"/>
</dbReference>
<keyword evidence="6" id="KW-0067">ATP-binding</keyword>
<evidence type="ECO:0000313" key="14">
    <source>
        <dbReference type="Proteomes" id="UP000028640"/>
    </source>
</evidence>
<protein>
    <submittedName>
        <fullName evidence="13">Putative secretion ATPase</fullName>
        <ecNumber evidence="13">3.4.-.-</ecNumber>
        <ecNumber evidence="13">3.6.1.15</ecNumber>
        <ecNumber evidence="13">3.6.1.3</ecNumber>
    </submittedName>
</protein>
<dbReference type="InterPro" id="IPR027417">
    <property type="entry name" value="P-loop_NTPase"/>
</dbReference>
<dbReference type="GO" id="GO:0005886">
    <property type="term" value="C:plasma membrane"/>
    <property type="evidence" value="ECO:0007669"/>
    <property type="project" value="UniProtKB-SubCell"/>
</dbReference>
<dbReference type="AlphaFoldDB" id="A0A085GAC6"/>